<dbReference type="InterPro" id="IPR012340">
    <property type="entry name" value="NA-bd_OB-fold"/>
</dbReference>
<dbReference type="PRINTS" id="PR00681">
    <property type="entry name" value="RIBOSOMALS1"/>
</dbReference>
<dbReference type="SMART" id="SM00316">
    <property type="entry name" value="S1"/>
    <property type="match status" value="3"/>
</dbReference>
<keyword evidence="3" id="KW-0687">Ribonucleoprotein</keyword>
<dbReference type="GO" id="GO:0003735">
    <property type="term" value="F:structural constituent of ribosome"/>
    <property type="evidence" value="ECO:0007669"/>
    <property type="project" value="TreeGrafter"/>
</dbReference>
<dbReference type="Proteomes" id="UP000184245">
    <property type="component" value="Unassembled WGS sequence"/>
</dbReference>
<dbReference type="CDD" id="cd05687">
    <property type="entry name" value="S1_RPS1_repeat_ec1_hs1"/>
    <property type="match status" value="1"/>
</dbReference>
<dbReference type="AlphaFoldDB" id="A0A1M5CZ25"/>
<dbReference type="GO" id="GO:0006412">
    <property type="term" value="P:translation"/>
    <property type="evidence" value="ECO:0007669"/>
    <property type="project" value="TreeGrafter"/>
</dbReference>
<sequence length="314" mass="34785">MSEEMKTPEEMTAPQNQESMEDYTQELEASFKKIEEGDIITGTVISISDTEVTLDLRYYAEGIIKNEDFSRTPGFSVKEHVSVGDEVSATVVKTDDGRGNILLSRVEANDILAWQKLQELKDNKTILDVTVKGVVNAGVIAYVEDVRGFIPASKLSLSYVENLEDYLNKPIQVRVFDLDKEKNRLILSAREILREKAEEERKARISNVAVGLVTEGVVESIQPYGAFVSLGNGLSGLVHISQISEKRIKTPSECLSVGDQVKVKVIAIKDGKLSLSMKALNDVAAKEIEEETFELPKSEEVTTNLGSLFKNLKL</sequence>
<keyword evidence="7" id="KW-1185">Reference proteome</keyword>
<evidence type="ECO:0000313" key="7">
    <source>
        <dbReference type="Proteomes" id="UP000184245"/>
    </source>
</evidence>
<dbReference type="InterPro" id="IPR035104">
    <property type="entry name" value="Ribosomal_protein_S1-like"/>
</dbReference>
<evidence type="ECO:0000256" key="1">
    <source>
        <dbReference type="ARBA" id="ARBA00006767"/>
    </source>
</evidence>
<keyword evidence="2 6" id="KW-0689">Ribosomal protein</keyword>
<dbReference type="SUPFAM" id="SSF50249">
    <property type="entry name" value="Nucleic acid-binding proteins"/>
    <property type="match status" value="3"/>
</dbReference>
<dbReference type="OrthoDB" id="9804077at2"/>
<accession>A0A1M5CZ25</accession>
<comment type="similarity">
    <text evidence="1">Belongs to the bacterial ribosomal protein bS1 family.</text>
</comment>
<evidence type="ECO:0000313" key="6">
    <source>
        <dbReference type="EMBL" id="SHF60073.1"/>
    </source>
</evidence>
<protein>
    <submittedName>
        <fullName evidence="6">Small subunit ribosomal protein S1</fullName>
    </submittedName>
</protein>
<evidence type="ECO:0000256" key="3">
    <source>
        <dbReference type="ARBA" id="ARBA00023274"/>
    </source>
</evidence>
<gene>
    <name evidence="6" type="ORF">SAMN02745158_04355</name>
</gene>
<feature type="region of interest" description="Disordered" evidence="4">
    <location>
        <begin position="1"/>
        <end position="24"/>
    </location>
</feature>
<feature type="domain" description="S1 motif" evidence="5">
    <location>
        <begin position="211"/>
        <end position="278"/>
    </location>
</feature>
<dbReference type="InterPro" id="IPR003029">
    <property type="entry name" value="S1_domain"/>
</dbReference>
<feature type="domain" description="S1 motif" evidence="5">
    <location>
        <begin position="37"/>
        <end position="106"/>
    </location>
</feature>
<dbReference type="STRING" id="1122155.SAMN02745158_04355"/>
<evidence type="ECO:0000256" key="2">
    <source>
        <dbReference type="ARBA" id="ARBA00022980"/>
    </source>
</evidence>
<evidence type="ECO:0000259" key="5">
    <source>
        <dbReference type="PROSITE" id="PS50126"/>
    </source>
</evidence>
<dbReference type="CDD" id="cd05692">
    <property type="entry name" value="S1_RPS1_repeat_hs4"/>
    <property type="match status" value="1"/>
</dbReference>
<name>A0A1M5CZ25_9CLOT</name>
<dbReference type="Pfam" id="PF00575">
    <property type="entry name" value="S1"/>
    <property type="match status" value="3"/>
</dbReference>
<evidence type="ECO:0000256" key="4">
    <source>
        <dbReference type="SAM" id="MobiDB-lite"/>
    </source>
</evidence>
<dbReference type="CDD" id="cd04465">
    <property type="entry name" value="S1_RPS1_repeat_ec2_hs2"/>
    <property type="match status" value="1"/>
</dbReference>
<dbReference type="PROSITE" id="PS50126">
    <property type="entry name" value="S1"/>
    <property type="match status" value="3"/>
</dbReference>
<dbReference type="GO" id="GO:0022627">
    <property type="term" value="C:cytosolic small ribosomal subunit"/>
    <property type="evidence" value="ECO:0007669"/>
    <property type="project" value="TreeGrafter"/>
</dbReference>
<dbReference type="PANTHER" id="PTHR10724:SF7">
    <property type="entry name" value="SMALL RIBOSOMAL SUBUNIT PROTEIN BS1C"/>
    <property type="match status" value="1"/>
</dbReference>
<reference evidence="6 7" key="1">
    <citation type="submission" date="2016-11" db="EMBL/GenBank/DDBJ databases">
        <authorList>
            <person name="Jaros S."/>
            <person name="Januszkiewicz K."/>
            <person name="Wedrychowicz H."/>
        </authorList>
    </citation>
    <scope>NUCLEOTIDE SEQUENCE [LARGE SCALE GENOMIC DNA]</scope>
    <source>
        <strain evidence="6 7">DSM 17459</strain>
    </source>
</reference>
<organism evidence="6 7">
    <name type="scientific">Lactonifactor longoviformis DSM 17459</name>
    <dbReference type="NCBI Taxonomy" id="1122155"/>
    <lineage>
        <taxon>Bacteria</taxon>
        <taxon>Bacillati</taxon>
        <taxon>Bacillota</taxon>
        <taxon>Clostridia</taxon>
        <taxon>Eubacteriales</taxon>
        <taxon>Clostridiaceae</taxon>
        <taxon>Lactonifactor</taxon>
    </lineage>
</organism>
<dbReference type="GO" id="GO:0003729">
    <property type="term" value="F:mRNA binding"/>
    <property type="evidence" value="ECO:0007669"/>
    <property type="project" value="UniProtKB-ARBA"/>
</dbReference>
<dbReference type="Gene3D" id="2.40.50.140">
    <property type="entry name" value="Nucleic acid-binding proteins"/>
    <property type="match status" value="3"/>
</dbReference>
<proteinExistence type="inferred from homology"/>
<dbReference type="InterPro" id="IPR050437">
    <property type="entry name" value="Ribos_protein_bS1-like"/>
</dbReference>
<dbReference type="PANTHER" id="PTHR10724">
    <property type="entry name" value="30S RIBOSOMAL PROTEIN S1"/>
    <property type="match status" value="1"/>
</dbReference>
<dbReference type="EMBL" id="FQVI01000050">
    <property type="protein sequence ID" value="SHF60073.1"/>
    <property type="molecule type" value="Genomic_DNA"/>
</dbReference>
<dbReference type="FunFam" id="2.40.50.140:FF:000051">
    <property type="entry name" value="RNA-binding transcriptional accessory protein"/>
    <property type="match status" value="1"/>
</dbReference>
<dbReference type="RefSeq" id="WP_072854858.1">
    <property type="nucleotide sequence ID" value="NZ_FQVI01000050.1"/>
</dbReference>
<feature type="domain" description="S1 motif" evidence="5">
    <location>
        <begin position="124"/>
        <end position="190"/>
    </location>
</feature>